<evidence type="ECO:0000256" key="1">
    <source>
        <dbReference type="ARBA" id="ARBA00001995"/>
    </source>
</evidence>
<comment type="function">
    <text evidence="1">Involved in endoplasmic reticulum to Golgi apparatus trafficking at a very early stage.</text>
</comment>
<dbReference type="InterPro" id="IPR021773">
    <property type="entry name" value="TPC11"/>
</dbReference>
<dbReference type="Pfam" id="PF11817">
    <property type="entry name" value="Foie-gras_1"/>
    <property type="match status" value="1"/>
</dbReference>
<sequence length="975" mass="108803">MLFLDSFDVAVYAEFRRDWTEALRFYGDAYNAMREMVGTSTRLPPIQRLVEIKAMAEQLHFKVSTLLLHGGKIVEAINWFHKHVANYQRVVGAPEVAFLHWEWFSRQFLVFAELLETSSAAVPSNLSPNFGTSDNPLTEWEFQPAYYYELSAHYLREKRNYLDFSLSTLDTIGGNPESVIPSTYVGQFGRLFEQGDTVTMLPLSDVEYTSYALVEGQRFQDSIEIIALFRRASESFNNLKAPRTASYCSSRMAWEYFAAEDFSNAKQLLEGVTALYRQEGWVTLLWESLGYLRECSRRLGSTEDFVQYSLEMAALPILSSNESETVERKKEHGPGGPASLSQRKKIQEEVLNLIKGDHASDGISSLNNVSKDHPLHLEIDLISPLRVALLASVAFHDLSVKPGSSTFITLSLLSQLPLPVEMDQLQCQFNQPNCSFKVVTAREKLSTLGPLEDQDIRVECAPSLVLTANKWLRLTFEIKPAQSGRLECLSVTVVIGDHFKICCRAESAASMEDLPLWKFEDRVETFPTKDPSLAFTGQKFIQVEEPEPQVDLTLSASGPALVGENFIIPVSVVSKGHAVHSGELKINLVDARGDGLLISPRDAESFSSIEHYVELLSISGKFEEDESDINSDCIKKIQQSFGVVSVPDLAPDESWSCTLEIKWHRPKSVMLYVSLGYHQNSTGASFQRLNVHKSLQIEGQTPLVISHHFMMPFRREPLLLSKEKQLPGSDQKVSLPLNEKSILIVSARTCTEVPLWLLSMSIDSESDDDVGCSCSVSGGTPSEPALFVPGEEFKKVFSVTPQVDSRSIGVGTVCLEWTRELDSSQQSNSVVLTKHKLSSVSVEKPPLVVSLECPLHVVLGVPFSFYVRVRNLTNLLQEIKYSLGDSQSFVFSGAHNDAVSILPKTEHIINYKLVPLISGPQQLPRLTITSVRYAAALNPSVAATTVFVFPSEPQFKMEEESRKGWKTVLLSEIQG</sequence>
<reference evidence="10" key="2">
    <citation type="submission" date="2023-04" db="EMBL/GenBank/DDBJ databases">
        <authorList>
            <person name="Bruccoleri R.E."/>
            <person name="Oakeley E.J."/>
            <person name="Faust A.-M."/>
            <person name="Dessus-Babus S."/>
            <person name="Altorfer M."/>
            <person name="Burckhardt D."/>
            <person name="Oertli M."/>
            <person name="Naumann U."/>
            <person name="Petersen F."/>
            <person name="Wong J."/>
        </authorList>
    </citation>
    <scope>NUCLEOTIDE SEQUENCE</scope>
    <source>
        <strain evidence="10">GSM-AAB239-AS_SAM_17_03QT</strain>
        <tissue evidence="10">Leaf</tissue>
    </source>
</reference>
<comment type="caution">
    <text evidence="10">The sequence shown here is derived from an EMBL/GenBank/DDBJ whole genome shotgun (WGS) entry which is preliminary data.</text>
</comment>
<feature type="region of interest" description="Disordered" evidence="8">
    <location>
        <begin position="322"/>
        <end position="341"/>
    </location>
</feature>
<evidence type="ECO:0000256" key="7">
    <source>
        <dbReference type="ARBA" id="ARBA00023034"/>
    </source>
</evidence>
<reference evidence="10" key="1">
    <citation type="journal article" date="2023" name="GigaByte">
        <title>Genome assembly of the bearded iris, Iris pallida Lam.</title>
        <authorList>
            <person name="Bruccoleri R.E."/>
            <person name="Oakeley E.J."/>
            <person name="Faust A.M.E."/>
            <person name="Altorfer M."/>
            <person name="Dessus-Babus S."/>
            <person name="Burckhardt D."/>
            <person name="Oertli M."/>
            <person name="Naumann U."/>
            <person name="Petersen F."/>
            <person name="Wong J."/>
        </authorList>
    </citation>
    <scope>NUCLEOTIDE SEQUENCE</scope>
    <source>
        <strain evidence="10">GSM-AAB239-AS_SAM_17_03QT</strain>
    </source>
</reference>
<name>A0AAX6DN91_IRIPA</name>
<evidence type="ECO:0000256" key="4">
    <source>
        <dbReference type="ARBA" id="ARBA00021520"/>
    </source>
</evidence>
<keyword evidence="5" id="KW-0813">Transport</keyword>
<dbReference type="InterPro" id="IPR001763">
    <property type="entry name" value="Rhodanese-like_dom"/>
</dbReference>
<dbReference type="Pfam" id="PF12742">
    <property type="entry name" value="Gryzun-like"/>
    <property type="match status" value="1"/>
</dbReference>
<comment type="similarity">
    <text evidence="3">Belongs to the TRAPPC11 family.</text>
</comment>
<gene>
    <name evidence="10" type="ORF">M6B38_111670</name>
</gene>
<dbReference type="PROSITE" id="PS50206">
    <property type="entry name" value="RHODANESE_3"/>
    <property type="match status" value="1"/>
</dbReference>
<dbReference type="Proteomes" id="UP001140949">
    <property type="component" value="Unassembled WGS sequence"/>
</dbReference>
<dbReference type="EMBL" id="JANAVB010043216">
    <property type="protein sequence ID" value="KAJ6793228.1"/>
    <property type="molecule type" value="Genomic_DNA"/>
</dbReference>
<evidence type="ECO:0000259" key="9">
    <source>
        <dbReference type="PROSITE" id="PS50206"/>
    </source>
</evidence>
<proteinExistence type="inferred from homology"/>
<keyword evidence="11" id="KW-1185">Reference proteome</keyword>
<evidence type="ECO:0000256" key="8">
    <source>
        <dbReference type="SAM" id="MobiDB-lite"/>
    </source>
</evidence>
<comment type="subcellular location">
    <subcellularLocation>
        <location evidence="2">Golgi apparatus</location>
        <location evidence="2">cis-Golgi network</location>
    </subcellularLocation>
</comment>
<dbReference type="PANTHER" id="PTHR14374">
    <property type="entry name" value="FOIE GRAS"/>
    <property type="match status" value="1"/>
</dbReference>
<evidence type="ECO:0000256" key="5">
    <source>
        <dbReference type="ARBA" id="ARBA00022448"/>
    </source>
</evidence>
<dbReference type="GO" id="GO:0016192">
    <property type="term" value="P:vesicle-mediated transport"/>
    <property type="evidence" value="ECO:0007669"/>
    <property type="project" value="UniProtKB-KW"/>
</dbReference>
<evidence type="ECO:0000256" key="6">
    <source>
        <dbReference type="ARBA" id="ARBA00022892"/>
    </source>
</evidence>
<evidence type="ECO:0000256" key="3">
    <source>
        <dbReference type="ARBA" id="ARBA00007051"/>
    </source>
</evidence>
<dbReference type="GO" id="GO:0005794">
    <property type="term" value="C:Golgi apparatus"/>
    <property type="evidence" value="ECO:0007669"/>
    <property type="project" value="UniProtKB-SubCell"/>
</dbReference>
<feature type="domain" description="Rhodanese" evidence="9">
    <location>
        <begin position="249"/>
        <end position="284"/>
    </location>
</feature>
<evidence type="ECO:0000313" key="10">
    <source>
        <dbReference type="EMBL" id="KAJ6793228.1"/>
    </source>
</evidence>
<protein>
    <recommendedName>
        <fullName evidence="4">Trafficking protein particle complex subunit 11</fullName>
    </recommendedName>
</protein>
<evidence type="ECO:0000256" key="2">
    <source>
        <dbReference type="ARBA" id="ARBA00004222"/>
    </source>
</evidence>
<dbReference type="PANTHER" id="PTHR14374:SF0">
    <property type="entry name" value="TRAFFICKING PROTEIN PARTICLE COMPLEX SUBUNIT 11"/>
    <property type="match status" value="1"/>
</dbReference>
<accession>A0AAX6DN91</accession>
<evidence type="ECO:0000313" key="11">
    <source>
        <dbReference type="Proteomes" id="UP001140949"/>
    </source>
</evidence>
<keyword evidence="7" id="KW-0333">Golgi apparatus</keyword>
<dbReference type="InterPro" id="IPR025876">
    <property type="entry name" value="TRAPPC11_C"/>
</dbReference>
<keyword evidence="6" id="KW-0931">ER-Golgi transport</keyword>
<organism evidence="10 11">
    <name type="scientific">Iris pallida</name>
    <name type="common">Sweet iris</name>
    <dbReference type="NCBI Taxonomy" id="29817"/>
    <lineage>
        <taxon>Eukaryota</taxon>
        <taxon>Viridiplantae</taxon>
        <taxon>Streptophyta</taxon>
        <taxon>Embryophyta</taxon>
        <taxon>Tracheophyta</taxon>
        <taxon>Spermatophyta</taxon>
        <taxon>Magnoliopsida</taxon>
        <taxon>Liliopsida</taxon>
        <taxon>Asparagales</taxon>
        <taxon>Iridaceae</taxon>
        <taxon>Iridoideae</taxon>
        <taxon>Irideae</taxon>
        <taxon>Iris</taxon>
    </lineage>
</organism>
<dbReference type="AlphaFoldDB" id="A0AAX6DN91"/>